<sequence length="280" mass="29469">MTTDRRPAEPPYRLVATDLDGTLLRDDDTISPRTRRALAEVTALGAAHIVVTGRGAPWAKIVLDDLGYDGLAVCGQGSQVYHAGRHELLSSVTLDRRLGALALSKLEAEVGPLAVAASRDGIAGEVVVGPGYRLRALLPVVHMRNPEELWATPVIKLYVQHAELDDDALAEAAREVVGDLVGVTHAGPGIVELLPPGMSKAVGLAMAAELLGIAPEHTIAFGDMPNDVPMFAWAGHGVAMGNAHAELRAAADEVTASNNEDGIALVLERLFGVSWSPDAR</sequence>
<dbReference type="GO" id="GO:0016791">
    <property type="term" value="F:phosphatase activity"/>
    <property type="evidence" value="ECO:0007669"/>
    <property type="project" value="TreeGrafter"/>
</dbReference>
<dbReference type="Proteomes" id="UP000567795">
    <property type="component" value="Unassembled WGS sequence"/>
</dbReference>
<dbReference type="SFLD" id="SFLDG01140">
    <property type="entry name" value="C2.B:_Phosphomannomutase_and_P"/>
    <property type="match status" value="1"/>
</dbReference>
<dbReference type="InterPro" id="IPR006379">
    <property type="entry name" value="HAD-SF_hydro_IIB"/>
</dbReference>
<dbReference type="PANTHER" id="PTHR10000:SF8">
    <property type="entry name" value="HAD SUPERFAMILY HYDROLASE-LIKE, TYPE 3"/>
    <property type="match status" value="1"/>
</dbReference>
<dbReference type="InterPro" id="IPR023214">
    <property type="entry name" value="HAD_sf"/>
</dbReference>
<reference evidence="1 2" key="1">
    <citation type="submission" date="2020-07" db="EMBL/GenBank/DDBJ databases">
        <title>Sequencing the genomes of 1000 actinobacteria strains.</title>
        <authorList>
            <person name="Klenk H.-P."/>
        </authorList>
    </citation>
    <scope>NUCLEOTIDE SEQUENCE [LARGE SCALE GENOMIC DNA]</scope>
    <source>
        <strain evidence="1 2">DSM 42178</strain>
    </source>
</reference>
<organism evidence="1 2">
    <name type="scientific">Allostreptomyces psammosilenae</name>
    <dbReference type="NCBI Taxonomy" id="1892865"/>
    <lineage>
        <taxon>Bacteria</taxon>
        <taxon>Bacillati</taxon>
        <taxon>Actinomycetota</taxon>
        <taxon>Actinomycetes</taxon>
        <taxon>Kitasatosporales</taxon>
        <taxon>Streptomycetaceae</taxon>
        <taxon>Allostreptomyces</taxon>
    </lineage>
</organism>
<dbReference type="PANTHER" id="PTHR10000">
    <property type="entry name" value="PHOSPHOSERINE PHOSPHATASE"/>
    <property type="match status" value="1"/>
</dbReference>
<evidence type="ECO:0000313" key="2">
    <source>
        <dbReference type="Proteomes" id="UP000567795"/>
    </source>
</evidence>
<dbReference type="EMBL" id="JACBZD010000001">
    <property type="protein sequence ID" value="NYI05480.1"/>
    <property type="molecule type" value="Genomic_DNA"/>
</dbReference>
<dbReference type="Gene3D" id="3.40.50.1000">
    <property type="entry name" value="HAD superfamily/HAD-like"/>
    <property type="match status" value="1"/>
</dbReference>
<gene>
    <name evidence="1" type="ORF">FHU37_002423</name>
</gene>
<comment type="caution">
    <text evidence="1">The sequence shown here is derived from an EMBL/GenBank/DDBJ whole genome shotgun (WGS) entry which is preliminary data.</text>
</comment>
<accession>A0A852ZW51</accession>
<dbReference type="GO" id="GO:0005829">
    <property type="term" value="C:cytosol"/>
    <property type="evidence" value="ECO:0007669"/>
    <property type="project" value="TreeGrafter"/>
</dbReference>
<evidence type="ECO:0000313" key="1">
    <source>
        <dbReference type="EMBL" id="NYI05480.1"/>
    </source>
</evidence>
<dbReference type="Pfam" id="PF08282">
    <property type="entry name" value="Hydrolase_3"/>
    <property type="match status" value="1"/>
</dbReference>
<dbReference type="GO" id="GO:0000287">
    <property type="term" value="F:magnesium ion binding"/>
    <property type="evidence" value="ECO:0007669"/>
    <property type="project" value="TreeGrafter"/>
</dbReference>
<dbReference type="SUPFAM" id="SSF56784">
    <property type="entry name" value="HAD-like"/>
    <property type="match status" value="1"/>
</dbReference>
<keyword evidence="2" id="KW-1185">Reference proteome</keyword>
<dbReference type="RefSeq" id="WP_179814212.1">
    <property type="nucleotide sequence ID" value="NZ_JACBZD010000001.1"/>
</dbReference>
<dbReference type="SFLD" id="SFLDS00003">
    <property type="entry name" value="Haloacid_Dehalogenase"/>
    <property type="match status" value="1"/>
</dbReference>
<dbReference type="Gene3D" id="3.30.1240.10">
    <property type="match status" value="1"/>
</dbReference>
<dbReference type="CDD" id="cd07516">
    <property type="entry name" value="HAD_Pase"/>
    <property type="match status" value="1"/>
</dbReference>
<dbReference type="AlphaFoldDB" id="A0A852ZW51"/>
<dbReference type="NCBIfam" id="TIGR01484">
    <property type="entry name" value="HAD-SF-IIB"/>
    <property type="match status" value="1"/>
</dbReference>
<name>A0A852ZW51_9ACTN</name>
<evidence type="ECO:0008006" key="3">
    <source>
        <dbReference type="Google" id="ProtNLM"/>
    </source>
</evidence>
<dbReference type="InterPro" id="IPR036412">
    <property type="entry name" value="HAD-like_sf"/>
</dbReference>
<protein>
    <recommendedName>
        <fullName evidence="3">Hydrolase</fullName>
    </recommendedName>
</protein>
<proteinExistence type="predicted"/>